<dbReference type="InterPro" id="IPR000086">
    <property type="entry name" value="NUDIX_hydrolase_dom"/>
</dbReference>
<evidence type="ECO:0000256" key="2">
    <source>
        <dbReference type="ARBA" id="ARBA00022801"/>
    </source>
</evidence>
<dbReference type="SUPFAM" id="SSF55811">
    <property type="entry name" value="Nudix"/>
    <property type="match status" value="1"/>
</dbReference>
<dbReference type="Pfam" id="PF00293">
    <property type="entry name" value="NUDIX"/>
    <property type="match status" value="1"/>
</dbReference>
<dbReference type="PROSITE" id="PS51462">
    <property type="entry name" value="NUDIX"/>
    <property type="match status" value="1"/>
</dbReference>
<dbReference type="PROSITE" id="PS00893">
    <property type="entry name" value="NUDIX_BOX"/>
    <property type="match status" value="1"/>
</dbReference>
<sequence length="135" mass="14828">MANDAAKSALILLYDGQDYWWQRRALDDGSYPACLDFAAGGSMESGENPREAAVRELEEELGISGLALEVLGYRQLDGEYCALFRGALPACWRLGREVAELLPMSLEALRALPPAQLHPQLADWLGRRGPLGHNC</sequence>
<accession>A0A1S1X2T5</accession>
<evidence type="ECO:0000313" key="4">
    <source>
        <dbReference type="EMBL" id="OHX13801.1"/>
    </source>
</evidence>
<dbReference type="RefSeq" id="WP_071115799.1">
    <property type="nucleotide sequence ID" value="NZ_MKCS01000001.1"/>
</dbReference>
<name>A0A1S1X2T5_9NEIS</name>
<dbReference type="GO" id="GO:0016787">
    <property type="term" value="F:hydrolase activity"/>
    <property type="evidence" value="ECO:0007669"/>
    <property type="project" value="UniProtKB-KW"/>
</dbReference>
<comment type="cofactor">
    <cofactor evidence="1">
        <name>Mg(2+)</name>
        <dbReference type="ChEBI" id="CHEBI:18420"/>
    </cofactor>
</comment>
<gene>
    <name evidence="4" type="ORF">BI347_09975</name>
</gene>
<dbReference type="AlphaFoldDB" id="A0A1S1X2T5"/>
<dbReference type="InterPro" id="IPR015797">
    <property type="entry name" value="NUDIX_hydrolase-like_dom_sf"/>
</dbReference>
<dbReference type="InterPro" id="IPR020084">
    <property type="entry name" value="NUDIX_hydrolase_CS"/>
</dbReference>
<dbReference type="Gene3D" id="3.90.79.10">
    <property type="entry name" value="Nucleoside Triphosphate Pyrophosphohydrolase"/>
    <property type="match status" value="1"/>
</dbReference>
<dbReference type="STRING" id="1903179.BI347_09975"/>
<organism evidence="4 5">
    <name type="scientific">Chromobacterium sphagni</name>
    <dbReference type="NCBI Taxonomy" id="1903179"/>
    <lineage>
        <taxon>Bacteria</taxon>
        <taxon>Pseudomonadati</taxon>
        <taxon>Pseudomonadota</taxon>
        <taxon>Betaproteobacteria</taxon>
        <taxon>Neisseriales</taxon>
        <taxon>Chromobacteriaceae</taxon>
        <taxon>Chromobacterium</taxon>
    </lineage>
</organism>
<dbReference type="OrthoDB" id="8596137at2"/>
<proteinExistence type="predicted"/>
<dbReference type="EMBL" id="MKCS01000001">
    <property type="protein sequence ID" value="OHX13801.1"/>
    <property type="molecule type" value="Genomic_DNA"/>
</dbReference>
<evidence type="ECO:0000313" key="5">
    <source>
        <dbReference type="Proteomes" id="UP000180088"/>
    </source>
</evidence>
<dbReference type="Proteomes" id="UP000180088">
    <property type="component" value="Unassembled WGS sequence"/>
</dbReference>
<evidence type="ECO:0000256" key="1">
    <source>
        <dbReference type="ARBA" id="ARBA00001946"/>
    </source>
</evidence>
<comment type="caution">
    <text evidence="4">The sequence shown here is derived from an EMBL/GenBank/DDBJ whole genome shotgun (WGS) entry which is preliminary data.</text>
</comment>
<protein>
    <recommendedName>
        <fullName evidence="3">Nudix hydrolase domain-containing protein</fullName>
    </recommendedName>
</protein>
<keyword evidence="2" id="KW-0378">Hydrolase</keyword>
<feature type="domain" description="Nudix hydrolase" evidence="3">
    <location>
        <begin position="2"/>
        <end position="127"/>
    </location>
</feature>
<evidence type="ECO:0000259" key="3">
    <source>
        <dbReference type="PROSITE" id="PS51462"/>
    </source>
</evidence>
<reference evidence="4 5" key="1">
    <citation type="submission" date="2016-09" db="EMBL/GenBank/DDBJ databases">
        <title>Chromobacterium muskegensis sp. nov., an insecticidal bacterium isolated from Sphagnum bogs.</title>
        <authorList>
            <person name="Sparks M.E."/>
            <person name="Blackburn M.B."/>
            <person name="Gundersen-Rindal D.E."/>
            <person name="Mitchell A."/>
            <person name="Farrar R."/>
            <person name="Kuhar D."/>
        </authorList>
    </citation>
    <scope>NUCLEOTIDE SEQUENCE [LARGE SCALE GENOMIC DNA]</scope>
    <source>
        <strain evidence="4 5">37-2</strain>
    </source>
</reference>